<dbReference type="Pfam" id="PF00011">
    <property type="entry name" value="HSP20"/>
    <property type="match status" value="1"/>
</dbReference>
<dbReference type="InterPro" id="IPR002068">
    <property type="entry name" value="A-crystallin/Hsp20_dom"/>
</dbReference>
<comment type="similarity">
    <text evidence="2 3">Belongs to the small heat shock protein (HSP20) family.</text>
</comment>
<dbReference type="InterPro" id="IPR008978">
    <property type="entry name" value="HSP20-like_chaperone"/>
</dbReference>
<dbReference type="InterPro" id="IPR031107">
    <property type="entry name" value="Small_HSP"/>
</dbReference>
<dbReference type="PROSITE" id="PS01031">
    <property type="entry name" value="SHSP"/>
    <property type="match status" value="1"/>
</dbReference>
<gene>
    <name evidence="7" type="ORF">NE237_010858</name>
</gene>
<feature type="region of interest" description="Disordered" evidence="4">
    <location>
        <begin position="30"/>
        <end position="60"/>
    </location>
</feature>
<dbReference type="InterPro" id="IPR007052">
    <property type="entry name" value="CS_dom"/>
</dbReference>
<dbReference type="PROSITE" id="PS51203">
    <property type="entry name" value="CS"/>
    <property type="match status" value="1"/>
</dbReference>
<evidence type="ECO:0000256" key="1">
    <source>
        <dbReference type="ARBA" id="ARBA00023016"/>
    </source>
</evidence>
<evidence type="ECO:0000259" key="6">
    <source>
        <dbReference type="PROSITE" id="PS51203"/>
    </source>
</evidence>
<accession>A0A9Q0L043</accession>
<dbReference type="PANTHER" id="PTHR11527">
    <property type="entry name" value="HEAT-SHOCK PROTEIN 20 FAMILY MEMBER"/>
    <property type="match status" value="1"/>
</dbReference>
<feature type="domain" description="SHSP" evidence="5">
    <location>
        <begin position="7"/>
        <end position="121"/>
    </location>
</feature>
<evidence type="ECO:0008006" key="9">
    <source>
        <dbReference type="Google" id="ProtNLM"/>
    </source>
</evidence>
<dbReference type="CDD" id="cd06472">
    <property type="entry name" value="ACD_ScHsp26_like"/>
    <property type="match status" value="1"/>
</dbReference>
<dbReference type="EMBL" id="JAMYWD010000002">
    <property type="protein sequence ID" value="KAJ4980078.1"/>
    <property type="molecule type" value="Genomic_DNA"/>
</dbReference>
<reference evidence="7" key="1">
    <citation type="journal article" date="2023" name="Plant J.">
        <title>The genome of the king protea, Protea cynaroides.</title>
        <authorList>
            <person name="Chang J."/>
            <person name="Duong T.A."/>
            <person name="Schoeman C."/>
            <person name="Ma X."/>
            <person name="Roodt D."/>
            <person name="Barker N."/>
            <person name="Li Z."/>
            <person name="Van de Peer Y."/>
            <person name="Mizrachi E."/>
        </authorList>
    </citation>
    <scope>NUCLEOTIDE SEQUENCE</scope>
    <source>
        <tissue evidence="7">Young leaves</tissue>
    </source>
</reference>
<proteinExistence type="inferred from homology"/>
<dbReference type="Gene3D" id="2.60.40.790">
    <property type="match status" value="1"/>
</dbReference>
<evidence type="ECO:0000256" key="2">
    <source>
        <dbReference type="PROSITE-ProRule" id="PRU00285"/>
    </source>
</evidence>
<sequence>MSGLGLETTTLALTRIDWKETPTSQVITLDSPGLKKEDVKTEVEENRELSISGERKNEEEVEGDKWHRVERTIGKFWRQFRFPHNADLEAIKAHLENGVLKITVPKLAEEKKQNQLHCKEEGTITILNGRTYCRRALERSVQNTGASPLGAG</sequence>
<evidence type="ECO:0000259" key="5">
    <source>
        <dbReference type="PROSITE" id="PS01031"/>
    </source>
</evidence>
<dbReference type="SUPFAM" id="SSF49764">
    <property type="entry name" value="HSP20-like chaperones"/>
    <property type="match status" value="1"/>
</dbReference>
<evidence type="ECO:0000313" key="8">
    <source>
        <dbReference type="Proteomes" id="UP001141806"/>
    </source>
</evidence>
<evidence type="ECO:0000256" key="4">
    <source>
        <dbReference type="SAM" id="MobiDB-lite"/>
    </source>
</evidence>
<evidence type="ECO:0000313" key="7">
    <source>
        <dbReference type="EMBL" id="KAJ4980078.1"/>
    </source>
</evidence>
<dbReference type="AlphaFoldDB" id="A0A9Q0L043"/>
<name>A0A9Q0L043_9MAGN</name>
<keyword evidence="1" id="KW-0346">Stress response</keyword>
<keyword evidence="8" id="KW-1185">Reference proteome</keyword>
<dbReference type="Proteomes" id="UP001141806">
    <property type="component" value="Unassembled WGS sequence"/>
</dbReference>
<dbReference type="OrthoDB" id="5511210at2759"/>
<feature type="compositionally biased region" description="Basic and acidic residues" evidence="4">
    <location>
        <begin position="33"/>
        <end position="60"/>
    </location>
</feature>
<protein>
    <recommendedName>
        <fullName evidence="9">SHSP domain-containing protein</fullName>
    </recommendedName>
</protein>
<comment type="caution">
    <text evidence="7">The sequence shown here is derived from an EMBL/GenBank/DDBJ whole genome shotgun (WGS) entry which is preliminary data.</text>
</comment>
<feature type="domain" description="CS" evidence="6">
    <location>
        <begin position="11"/>
        <end position="117"/>
    </location>
</feature>
<evidence type="ECO:0000256" key="3">
    <source>
        <dbReference type="RuleBase" id="RU003616"/>
    </source>
</evidence>
<organism evidence="7 8">
    <name type="scientific">Protea cynaroides</name>
    <dbReference type="NCBI Taxonomy" id="273540"/>
    <lineage>
        <taxon>Eukaryota</taxon>
        <taxon>Viridiplantae</taxon>
        <taxon>Streptophyta</taxon>
        <taxon>Embryophyta</taxon>
        <taxon>Tracheophyta</taxon>
        <taxon>Spermatophyta</taxon>
        <taxon>Magnoliopsida</taxon>
        <taxon>Proteales</taxon>
        <taxon>Proteaceae</taxon>
        <taxon>Protea</taxon>
    </lineage>
</organism>